<protein>
    <submittedName>
        <fullName evidence="1">Surface antigen BspA-like</fullName>
    </submittedName>
</protein>
<accession>A2EL66</accession>
<sequence length="659" mass="73942">MTFEGVQIKYGIDTDGFAYFGSASKAQNAINFTYSGAVLLPEGLKYRNRTIKFKMIKEFAFANTKITSISLPATLKWIGRSSFENCVGLTVINASDTNLTMIDRRAFKGCRNLRNIFLPSSVFAFGRSTFEGTLISHIPNLNYTLIEDFSFANNHEIMAVDLSKSSLTVIGESLFENCTKLMTIVLPDSIYYIKSKAFARTSIKSFDLPKNISVIHKYVFCGCKSITSADLSNHPTNCISEGLYCNCTCLEHIVLPKKCYWIGPYSFYNTKIKSISLPKECHSVGEYSFGECRELASADFGQTMIENLTNGLFFNCSKLITFKYPKVIRSIGSYALYNTKFTDIGPLKYLESLDSNSFTNSKIQNVNMINATILTLPSKLFYNNKNIISINISNKTKYIGSYAFSGTLLTTIYIPPNITEFGEGALSFCPKLTHMLLNVTRLLELPKNMFENCFNLSFVRVPRYLNTLGDGCFKNCINLECVYGSRRLKIIGQRSFYNCTSIREVDFSKTEISYIDESAFAFCSNLTRFVMSTYTLGTGPLAFANTGLKSFEFFHNIGTKCLFNCTDLEFVNMSSSTITILNSELFGNCKNLKSVHLPKLVIFIGKSVFRNCPNLHTVYYNGTQPLDLSKLPKNCKVLPPPILNMTNTTSNSLVNVSKI</sequence>
<dbReference type="OrthoDB" id="27267at2759"/>
<dbReference type="Pfam" id="PF13306">
    <property type="entry name" value="LRR_5"/>
    <property type="match status" value="3"/>
</dbReference>
<dbReference type="SMR" id="A2EL66"/>
<dbReference type="VEuPathDB" id="TrichDB:TVAG_056130"/>
<dbReference type="InterPro" id="IPR026906">
    <property type="entry name" value="LRR_5"/>
</dbReference>
<dbReference type="STRING" id="5722.A2EL66"/>
<evidence type="ECO:0000313" key="2">
    <source>
        <dbReference type="Proteomes" id="UP000001542"/>
    </source>
</evidence>
<evidence type="ECO:0000313" key="1">
    <source>
        <dbReference type="EMBL" id="EAY06619.1"/>
    </source>
</evidence>
<dbReference type="EMBL" id="DS113419">
    <property type="protein sequence ID" value="EAY06619.1"/>
    <property type="molecule type" value="Genomic_DNA"/>
</dbReference>
<dbReference type="AlphaFoldDB" id="A2EL66"/>
<dbReference type="PANTHER" id="PTHR45661:SF3">
    <property type="entry name" value="IG-LIKE DOMAIN-CONTAINING PROTEIN"/>
    <property type="match status" value="1"/>
</dbReference>
<dbReference type="PANTHER" id="PTHR45661">
    <property type="entry name" value="SURFACE ANTIGEN"/>
    <property type="match status" value="1"/>
</dbReference>
<dbReference type="Gene3D" id="3.80.10.10">
    <property type="entry name" value="Ribonuclease Inhibitor"/>
    <property type="match status" value="5"/>
</dbReference>
<name>A2EL66_TRIV3</name>
<dbReference type="InterPro" id="IPR053139">
    <property type="entry name" value="Surface_bspA-like"/>
</dbReference>
<dbReference type="InParanoid" id="A2EL66"/>
<reference evidence="1" key="1">
    <citation type="submission" date="2006-10" db="EMBL/GenBank/DDBJ databases">
        <authorList>
            <person name="Amadeo P."/>
            <person name="Zhao Q."/>
            <person name="Wortman J."/>
            <person name="Fraser-Liggett C."/>
            <person name="Carlton J."/>
        </authorList>
    </citation>
    <scope>NUCLEOTIDE SEQUENCE</scope>
    <source>
        <strain evidence="1">G3</strain>
    </source>
</reference>
<keyword evidence="2" id="KW-1185">Reference proteome</keyword>
<reference evidence="1" key="2">
    <citation type="journal article" date="2007" name="Science">
        <title>Draft genome sequence of the sexually transmitted pathogen Trichomonas vaginalis.</title>
        <authorList>
            <person name="Carlton J.M."/>
            <person name="Hirt R.P."/>
            <person name="Silva J.C."/>
            <person name="Delcher A.L."/>
            <person name="Schatz M."/>
            <person name="Zhao Q."/>
            <person name="Wortman J.R."/>
            <person name="Bidwell S.L."/>
            <person name="Alsmark U.C.M."/>
            <person name="Besteiro S."/>
            <person name="Sicheritz-Ponten T."/>
            <person name="Noel C.J."/>
            <person name="Dacks J.B."/>
            <person name="Foster P.G."/>
            <person name="Simillion C."/>
            <person name="Van de Peer Y."/>
            <person name="Miranda-Saavedra D."/>
            <person name="Barton G.J."/>
            <person name="Westrop G.D."/>
            <person name="Mueller S."/>
            <person name="Dessi D."/>
            <person name="Fiori P.L."/>
            <person name="Ren Q."/>
            <person name="Paulsen I."/>
            <person name="Zhang H."/>
            <person name="Bastida-Corcuera F.D."/>
            <person name="Simoes-Barbosa A."/>
            <person name="Brown M.T."/>
            <person name="Hayes R.D."/>
            <person name="Mukherjee M."/>
            <person name="Okumura C.Y."/>
            <person name="Schneider R."/>
            <person name="Smith A.J."/>
            <person name="Vanacova S."/>
            <person name="Villalvazo M."/>
            <person name="Haas B.J."/>
            <person name="Pertea M."/>
            <person name="Feldblyum T.V."/>
            <person name="Utterback T.R."/>
            <person name="Shu C.L."/>
            <person name="Osoegawa K."/>
            <person name="de Jong P.J."/>
            <person name="Hrdy I."/>
            <person name="Horvathova L."/>
            <person name="Zubacova Z."/>
            <person name="Dolezal P."/>
            <person name="Malik S.B."/>
            <person name="Logsdon J.M. Jr."/>
            <person name="Henze K."/>
            <person name="Gupta A."/>
            <person name="Wang C.C."/>
            <person name="Dunne R.L."/>
            <person name="Upcroft J.A."/>
            <person name="Upcroft P."/>
            <person name="White O."/>
            <person name="Salzberg S.L."/>
            <person name="Tang P."/>
            <person name="Chiu C.-H."/>
            <person name="Lee Y.-S."/>
            <person name="Embley T.M."/>
            <person name="Coombs G.H."/>
            <person name="Mottram J.C."/>
            <person name="Tachezy J."/>
            <person name="Fraser-Liggett C.M."/>
            <person name="Johnson P.J."/>
        </authorList>
    </citation>
    <scope>NUCLEOTIDE SEQUENCE [LARGE SCALE GENOMIC DNA]</scope>
    <source>
        <strain evidence="1">G3</strain>
    </source>
</reference>
<dbReference type="KEGG" id="tva:4764498"/>
<gene>
    <name evidence="1" type="ORF">TVAG_056130</name>
</gene>
<dbReference type="VEuPathDB" id="TrichDB:TVAGG3_0217410"/>
<organism evidence="1 2">
    <name type="scientific">Trichomonas vaginalis (strain ATCC PRA-98 / G3)</name>
    <dbReference type="NCBI Taxonomy" id="412133"/>
    <lineage>
        <taxon>Eukaryota</taxon>
        <taxon>Metamonada</taxon>
        <taxon>Parabasalia</taxon>
        <taxon>Trichomonadida</taxon>
        <taxon>Trichomonadidae</taxon>
        <taxon>Trichomonas</taxon>
    </lineage>
</organism>
<dbReference type="RefSeq" id="XP_001318842.1">
    <property type="nucleotide sequence ID" value="XM_001318807.1"/>
</dbReference>
<dbReference type="Proteomes" id="UP000001542">
    <property type="component" value="Unassembled WGS sequence"/>
</dbReference>
<proteinExistence type="predicted"/>
<dbReference type="SUPFAM" id="SSF52058">
    <property type="entry name" value="L domain-like"/>
    <property type="match status" value="2"/>
</dbReference>
<dbReference type="InterPro" id="IPR032675">
    <property type="entry name" value="LRR_dom_sf"/>
</dbReference>